<evidence type="ECO:0000313" key="2">
    <source>
        <dbReference type="EMBL" id="PQK12360.1"/>
    </source>
</evidence>
<evidence type="ECO:0000256" key="1">
    <source>
        <dbReference type="SAM" id="MobiDB-lite"/>
    </source>
</evidence>
<evidence type="ECO:0000313" key="3">
    <source>
        <dbReference type="Proteomes" id="UP000237441"/>
    </source>
</evidence>
<protein>
    <submittedName>
        <fullName evidence="2">Uncharacterized protein</fullName>
    </submittedName>
</protein>
<feature type="region of interest" description="Disordered" evidence="1">
    <location>
        <begin position="21"/>
        <end position="51"/>
    </location>
</feature>
<gene>
    <name evidence="2" type="ORF">BB8028_0003g09770</name>
</gene>
<sequence length="254" mass="28503">MWVGRWDGGYVGRGCMSHEQGRRRTAAVTDETGRNAREGRGNYSKHPGSESANHFDFDRIFGPVGSGLSDSSDSCPMYIRCRADFVSGHSSLTCHHGWRMSCKWCIMRCEKEGKRNSACELGERKGIFGRPETAFRIPKKDSPNSVVSAFFNCTVTSAASKIQQCWYHMDKDWTKYWELSANNIQCRVPARACLINLLEGVTEAPCWVTMRQLHATSSAVVGVENIEGHLWNFCGIMEAILEAFGVRLKETLFA</sequence>
<dbReference type="Proteomes" id="UP000237441">
    <property type="component" value="Unassembled WGS sequence"/>
</dbReference>
<organism evidence="2 3">
    <name type="scientific">Beauveria bassiana</name>
    <name type="common">White muscardine disease fungus</name>
    <name type="synonym">Tritirachium shiotae</name>
    <dbReference type="NCBI Taxonomy" id="176275"/>
    <lineage>
        <taxon>Eukaryota</taxon>
        <taxon>Fungi</taxon>
        <taxon>Dikarya</taxon>
        <taxon>Ascomycota</taxon>
        <taxon>Pezizomycotina</taxon>
        <taxon>Sordariomycetes</taxon>
        <taxon>Hypocreomycetidae</taxon>
        <taxon>Hypocreales</taxon>
        <taxon>Cordycipitaceae</taxon>
        <taxon>Beauveria</taxon>
    </lineage>
</organism>
<feature type="compositionally biased region" description="Basic and acidic residues" evidence="1">
    <location>
        <begin position="31"/>
        <end position="40"/>
    </location>
</feature>
<name>A0A2S7Y874_BEABA</name>
<dbReference type="EMBL" id="JRHA01000003">
    <property type="protein sequence ID" value="PQK12360.1"/>
    <property type="molecule type" value="Genomic_DNA"/>
</dbReference>
<proteinExistence type="predicted"/>
<comment type="caution">
    <text evidence="2">The sequence shown here is derived from an EMBL/GenBank/DDBJ whole genome shotgun (WGS) entry which is preliminary data.</text>
</comment>
<dbReference type="AlphaFoldDB" id="A0A2S7Y874"/>
<reference evidence="2 3" key="1">
    <citation type="submission" date="2016-07" db="EMBL/GenBank/DDBJ databases">
        <title>Comparative genomics of the entomopathogenic fungus Beauveria bassiana.</title>
        <authorList>
            <person name="Valero Jimenez C.A."/>
            <person name="Zwaan B.J."/>
            <person name="Van Kan J.A."/>
            <person name="Takken W."/>
            <person name="Debets A.J."/>
            <person name="Schoustra S.E."/>
            <person name="Koenraadt C.J."/>
        </authorList>
    </citation>
    <scope>NUCLEOTIDE SEQUENCE [LARGE SCALE GENOMIC DNA]</scope>
    <source>
        <strain evidence="2 3">ARSEF 8028</strain>
    </source>
</reference>
<accession>A0A2S7Y874</accession>